<dbReference type="Gene3D" id="3.40.50.2000">
    <property type="entry name" value="Glycogen Phosphorylase B"/>
    <property type="match status" value="1"/>
</dbReference>
<keyword evidence="1 3" id="KW-0808">Transferase</keyword>
<dbReference type="PANTHER" id="PTHR46401:SF2">
    <property type="entry name" value="GLYCOSYLTRANSFERASE WBBK-RELATED"/>
    <property type="match status" value="1"/>
</dbReference>
<dbReference type="InterPro" id="IPR001296">
    <property type="entry name" value="Glyco_trans_1"/>
</dbReference>
<dbReference type="CDD" id="cd03809">
    <property type="entry name" value="GT4_MtfB-like"/>
    <property type="match status" value="1"/>
</dbReference>
<keyword evidence="4" id="KW-1185">Reference proteome</keyword>
<dbReference type="STRING" id="653733.Selin_2471"/>
<dbReference type="EMBL" id="CP002432">
    <property type="protein sequence ID" value="ADU67186.1"/>
    <property type="molecule type" value="Genomic_DNA"/>
</dbReference>
<name>E6W5A7_DESIS</name>
<dbReference type="InParanoid" id="E6W5A7"/>
<organism evidence="3 4">
    <name type="scientific">Desulfurispirillum indicum (strain ATCC BAA-1389 / DSM 22839 / S5)</name>
    <dbReference type="NCBI Taxonomy" id="653733"/>
    <lineage>
        <taxon>Bacteria</taxon>
        <taxon>Pseudomonadati</taxon>
        <taxon>Chrysiogenota</taxon>
        <taxon>Chrysiogenia</taxon>
        <taxon>Chrysiogenales</taxon>
        <taxon>Chrysiogenaceae</taxon>
        <taxon>Desulfurispirillum</taxon>
    </lineage>
</organism>
<dbReference type="SUPFAM" id="SSF53756">
    <property type="entry name" value="UDP-Glycosyltransferase/glycogen phosphorylase"/>
    <property type="match status" value="1"/>
</dbReference>
<dbReference type="RefSeq" id="WP_013507057.1">
    <property type="nucleotide sequence ID" value="NC_014836.1"/>
</dbReference>
<dbReference type="Proteomes" id="UP000002572">
    <property type="component" value="Chromosome"/>
</dbReference>
<dbReference type="AlphaFoldDB" id="E6W5A7"/>
<evidence type="ECO:0000313" key="4">
    <source>
        <dbReference type="Proteomes" id="UP000002572"/>
    </source>
</evidence>
<proteinExistence type="predicted"/>
<evidence type="ECO:0000313" key="3">
    <source>
        <dbReference type="EMBL" id="ADU67186.1"/>
    </source>
</evidence>
<dbReference type="KEGG" id="din:Selin_2471"/>
<dbReference type="GO" id="GO:0016757">
    <property type="term" value="F:glycosyltransferase activity"/>
    <property type="evidence" value="ECO:0007669"/>
    <property type="project" value="InterPro"/>
</dbReference>
<gene>
    <name evidence="3" type="ordered locus">Selin_2471</name>
</gene>
<evidence type="ECO:0000259" key="2">
    <source>
        <dbReference type="Pfam" id="PF00534"/>
    </source>
</evidence>
<dbReference type="PANTHER" id="PTHR46401">
    <property type="entry name" value="GLYCOSYLTRANSFERASE WBBK-RELATED"/>
    <property type="match status" value="1"/>
</dbReference>
<protein>
    <submittedName>
        <fullName evidence="3">Glycosyl transferase group 1</fullName>
    </submittedName>
</protein>
<dbReference type="OrthoDB" id="9767517at2"/>
<evidence type="ECO:0000256" key="1">
    <source>
        <dbReference type="ARBA" id="ARBA00022679"/>
    </source>
</evidence>
<feature type="domain" description="Glycosyl transferase family 1" evidence="2">
    <location>
        <begin position="213"/>
        <end position="369"/>
    </location>
</feature>
<dbReference type="eggNOG" id="COG0438">
    <property type="taxonomic scope" value="Bacteria"/>
</dbReference>
<sequence length="395" mass="45214">MRKVGLYLEAEPHFGGTFQYNQTMLDALASLPCEQFSVVVGYTSDRWLPYLHNRDMQVLRIERGTVARALGLFWTVAGLPMGLWRRLTPLFHPIARALLREKCDLWIFPSYDLRSYQYPVPSLVSIHDLMYRYEKRFPESSSGWASWNRERINSCNSRWSKGILVDSQLGREQMMQSYGTPAQRVHALPFIAPRYMHSTVVRDDFDSTYPSLPKKFLFYPAQFWWHKNHKHLIEAVAELKKQLPDLKLVLSGGRQNAYEAVVRQVQGLGLGDDVIFLGYVPDEDMPELYRRARALVMPTYYGPTNIPPLEAFAVGCPVAISGIYAMPEQAGGAALHFHPDSSEEIACCIRRLWTDDALCAELSEKGRQRAAQWGQEQFNARLRAIVEAVLHDENG</sequence>
<dbReference type="Pfam" id="PF00534">
    <property type="entry name" value="Glycos_transf_1"/>
    <property type="match status" value="1"/>
</dbReference>
<accession>E6W5A7</accession>
<reference evidence="3 4" key="1">
    <citation type="submission" date="2010-12" db="EMBL/GenBank/DDBJ databases">
        <title>Complete sequence of Desulfurispirillum indicum S5.</title>
        <authorList>
            <consortium name="US DOE Joint Genome Institute"/>
            <person name="Lucas S."/>
            <person name="Copeland A."/>
            <person name="Lapidus A."/>
            <person name="Cheng J.-F."/>
            <person name="Goodwin L."/>
            <person name="Pitluck S."/>
            <person name="Chertkov O."/>
            <person name="Held B."/>
            <person name="Detter J.C."/>
            <person name="Han C."/>
            <person name="Tapia R."/>
            <person name="Land M."/>
            <person name="Hauser L."/>
            <person name="Kyrpides N."/>
            <person name="Ivanova N."/>
            <person name="Mikhailova N."/>
            <person name="Haggblom M."/>
            <person name="Rauschenbach I."/>
            <person name="Bini E."/>
            <person name="Woyke T."/>
        </authorList>
    </citation>
    <scope>NUCLEOTIDE SEQUENCE [LARGE SCALE GENOMIC DNA]</scope>
    <source>
        <strain evidence="4">ATCC BAA-1389 / DSM 22839 / S5</strain>
    </source>
</reference>
<dbReference type="GO" id="GO:0009103">
    <property type="term" value="P:lipopolysaccharide biosynthetic process"/>
    <property type="evidence" value="ECO:0007669"/>
    <property type="project" value="TreeGrafter"/>
</dbReference>
<dbReference type="HOGENOM" id="CLU_009583_27_5_0"/>